<dbReference type="GO" id="GO:0016020">
    <property type="term" value="C:membrane"/>
    <property type="evidence" value="ECO:0000318"/>
    <property type="project" value="GO_Central"/>
</dbReference>
<organism evidence="11 12">
    <name type="scientific">Sus scrofa</name>
    <name type="common">Pig</name>
    <dbReference type="NCBI Taxonomy" id="9823"/>
    <lineage>
        <taxon>Eukaryota</taxon>
        <taxon>Metazoa</taxon>
        <taxon>Chordata</taxon>
        <taxon>Craniata</taxon>
        <taxon>Vertebrata</taxon>
        <taxon>Euteleostomi</taxon>
        <taxon>Mammalia</taxon>
        <taxon>Eutheria</taxon>
        <taxon>Laurasiatheria</taxon>
        <taxon>Artiodactyla</taxon>
        <taxon>Suina</taxon>
        <taxon>Suidae</taxon>
        <taxon>Sus</taxon>
    </lineage>
</organism>
<keyword evidence="2 8" id="KW-0812">Transmembrane</keyword>
<dbReference type="InterPro" id="IPR013295">
    <property type="entry name" value="MAL"/>
</dbReference>
<reference evidence="11" key="4">
    <citation type="submission" date="2025-09" db="UniProtKB">
        <authorList>
            <consortium name="Ensembl"/>
        </authorList>
    </citation>
    <scope>IDENTIFICATION</scope>
</reference>
<protein>
    <recommendedName>
        <fullName evidence="7">Myelin and lymphocyte protein</fullName>
    </recommendedName>
</protein>
<accession>A0A286ZKC0</accession>
<evidence type="ECO:0000259" key="10">
    <source>
        <dbReference type="PROSITE" id="PS51225"/>
    </source>
</evidence>
<dbReference type="PRINTS" id="PR01884">
    <property type="entry name" value="MALPROTEIN"/>
</dbReference>
<evidence type="ECO:0000256" key="8">
    <source>
        <dbReference type="PROSITE-ProRule" id="PRU00581"/>
    </source>
</evidence>
<dbReference type="Pfam" id="PF01284">
    <property type="entry name" value="MARVEL"/>
    <property type="match status" value="1"/>
</dbReference>
<evidence type="ECO:0000256" key="3">
    <source>
        <dbReference type="ARBA" id="ARBA00022989"/>
    </source>
</evidence>
<evidence type="ECO:0000256" key="1">
    <source>
        <dbReference type="ARBA" id="ARBA00004141"/>
    </source>
</evidence>
<keyword evidence="5" id="KW-0449">Lipoprotein</keyword>
<evidence type="ECO:0000256" key="6">
    <source>
        <dbReference type="ARBA" id="ARBA00034721"/>
    </source>
</evidence>
<reference evidence="11" key="2">
    <citation type="journal article" date="2020" name="Gigascience">
        <title>An improved pig reference genome sequence to enable pig genetics and genomics research.</title>
        <authorList>
            <person name="Warr A."/>
            <person name="Affara N."/>
            <person name="Aken B."/>
            <person name="Beiki H."/>
            <person name="Bickhart D.M."/>
            <person name="Billis K."/>
            <person name="Chow W."/>
            <person name="Eory L."/>
            <person name="Finlayson H.A."/>
            <person name="Flicek P."/>
            <person name="Giron C.G."/>
            <person name="Griffin D.K."/>
            <person name="Hall R."/>
            <person name="Hannum G."/>
            <person name="Hourlier T."/>
            <person name="Howe K."/>
            <person name="Hume D.A."/>
            <person name="Izuogu O."/>
            <person name="Kim K."/>
            <person name="Koren S."/>
            <person name="Liu H."/>
            <person name="Manchanda N."/>
            <person name="Martin F.J."/>
            <person name="Nonneman D.J."/>
            <person name="O'Connor R.E."/>
            <person name="Phillippy A.M."/>
            <person name="Rohrer G.A."/>
            <person name="Rosen B.D."/>
            <person name="Rund L.A."/>
            <person name="Sargent C.A."/>
            <person name="Schook L.B."/>
            <person name="Schroeder S.G."/>
            <person name="Schwartz A.S."/>
            <person name="Skinner B.M."/>
            <person name="Talbot R."/>
            <person name="Tseng E."/>
            <person name="Tuggle C.K."/>
            <person name="Watson M."/>
            <person name="Smith T.P.L."/>
            <person name="Archibald A.L."/>
        </authorList>
    </citation>
    <scope>NUCLEOTIDE SEQUENCE [LARGE SCALE GENOMIC DNA]</scope>
    <source>
        <strain evidence="11">Duroc</strain>
    </source>
</reference>
<dbReference type="AlphaFoldDB" id="A0A286ZKC0"/>
<feature type="transmembrane region" description="Helical" evidence="9">
    <location>
        <begin position="21"/>
        <end position="41"/>
    </location>
</feature>
<dbReference type="InterPro" id="IPR008253">
    <property type="entry name" value="Marvel"/>
</dbReference>
<dbReference type="GeneTree" id="ENSGT00940000154987"/>
<gene>
    <name evidence="11" type="primary">LOC100738720</name>
</gene>
<sequence length="152" mass="17181">MGAGAASGGRWLPRGCAVFTTFPDLLFIFESIFGGLVWILITWSQVPNPQVQGWVMFVSVFCFIATTLLLFLYVAGAHKTGTFWINLDAAYHCIAFLFYLSASIFEAFLTIWPDERNEDKQHIQNISAGSLFIVTLLYLIHAVFSLIRWKSF</sequence>
<dbReference type="GO" id="GO:0042552">
    <property type="term" value="P:myelination"/>
    <property type="evidence" value="ECO:0000318"/>
    <property type="project" value="GO_Central"/>
</dbReference>
<dbReference type="Bgee" id="ENSSSCG00000008115">
    <property type="expression patterns" value="Expressed in corpus callosum and 36 other cell types or tissues"/>
</dbReference>
<dbReference type="OMA" id="ACGGHHN"/>
<feature type="transmembrane region" description="Helical" evidence="9">
    <location>
        <begin position="89"/>
        <end position="111"/>
    </location>
</feature>
<dbReference type="GeneID" id="100738720"/>
<dbReference type="PROSITE" id="PS51225">
    <property type="entry name" value="MARVEL"/>
    <property type="match status" value="1"/>
</dbReference>
<comment type="similarity">
    <text evidence="6">Belongs to the MAL family.</text>
</comment>
<dbReference type="Ensembl" id="ENSSSCT00000044977.2">
    <property type="protein sequence ID" value="ENSSSCP00000032018.1"/>
    <property type="gene ID" value="ENSSSCG00000055794.1"/>
</dbReference>
<dbReference type="PANTHER" id="PTHR22776:SF12">
    <property type="entry name" value="MYELIN AND LYMPHOCYTE PROTEIN"/>
    <property type="match status" value="1"/>
</dbReference>
<feature type="domain" description="MARVEL" evidence="10">
    <location>
        <begin position="18"/>
        <end position="150"/>
    </location>
</feature>
<reference evidence="11" key="3">
    <citation type="submission" date="2025-08" db="UniProtKB">
        <authorList>
            <consortium name="Ensembl"/>
        </authorList>
    </citation>
    <scope>IDENTIFICATION</scope>
</reference>
<feature type="transmembrane region" description="Helical" evidence="9">
    <location>
        <begin position="123"/>
        <end position="147"/>
    </location>
</feature>
<evidence type="ECO:0000256" key="5">
    <source>
        <dbReference type="ARBA" id="ARBA00023288"/>
    </source>
</evidence>
<reference evidence="12" key="1">
    <citation type="submission" date="2009-11" db="EMBL/GenBank/DDBJ databases">
        <authorList>
            <consortium name="Porcine genome sequencing project"/>
        </authorList>
    </citation>
    <scope>NUCLEOTIDE SEQUENCE [LARGE SCALE GENOMIC DNA]</scope>
    <source>
        <strain evidence="12">Duroc</strain>
    </source>
</reference>
<dbReference type="InterPro" id="IPR050578">
    <property type="entry name" value="MARVEL-CKLF_proteins"/>
</dbReference>
<evidence type="ECO:0000256" key="9">
    <source>
        <dbReference type="SAM" id="Phobius"/>
    </source>
</evidence>
<dbReference type="RefSeq" id="XP_020942746.1">
    <property type="nucleotide sequence ID" value="XM_021087087.1"/>
</dbReference>
<keyword evidence="12" id="KW-1185">Reference proteome</keyword>
<dbReference type="PANTHER" id="PTHR22776">
    <property type="entry name" value="MARVEL-CONTAINING POTENTIAL LIPID RAFT-ASSOCIATED PROTEIN"/>
    <property type="match status" value="1"/>
</dbReference>
<dbReference type="GO" id="GO:0019911">
    <property type="term" value="F:structural constituent of myelin sheath"/>
    <property type="evidence" value="ECO:0000318"/>
    <property type="project" value="GO_Central"/>
</dbReference>
<evidence type="ECO:0000313" key="11">
    <source>
        <dbReference type="Ensembl" id="ENSSSCP00000032018.1"/>
    </source>
</evidence>
<dbReference type="Proteomes" id="UP000008227">
    <property type="component" value="Chromosome 3"/>
</dbReference>
<feature type="transmembrane region" description="Helical" evidence="9">
    <location>
        <begin position="53"/>
        <end position="77"/>
    </location>
</feature>
<comment type="subcellular location">
    <subcellularLocation>
        <location evidence="1">Membrane</location>
        <topology evidence="1">Multi-pass membrane protein</topology>
    </subcellularLocation>
</comment>
<keyword evidence="3 9" id="KW-1133">Transmembrane helix</keyword>
<keyword evidence="4 8" id="KW-0472">Membrane</keyword>
<dbReference type="KEGG" id="ssc:100738720"/>
<proteinExistence type="inferred from homology"/>
<dbReference type="ExpressionAtlas" id="A0A286ZKC0">
    <property type="expression patterns" value="baseline and differential"/>
</dbReference>
<dbReference type="OrthoDB" id="9940869at2759"/>
<evidence type="ECO:0000313" key="12">
    <source>
        <dbReference type="Proteomes" id="UP000008227"/>
    </source>
</evidence>
<name>A0A286ZKC0_PIG</name>
<evidence type="ECO:0000256" key="2">
    <source>
        <dbReference type="ARBA" id="ARBA00022692"/>
    </source>
</evidence>
<evidence type="ECO:0000256" key="4">
    <source>
        <dbReference type="ARBA" id="ARBA00023136"/>
    </source>
</evidence>
<evidence type="ECO:0000256" key="7">
    <source>
        <dbReference type="ARBA" id="ARBA00039981"/>
    </source>
</evidence>